<dbReference type="SMART" id="SM00098">
    <property type="entry name" value="alkPPc"/>
    <property type="match status" value="1"/>
</dbReference>
<keyword evidence="12" id="KW-1185">Reference proteome</keyword>
<accession>A0A5K7YNR1</accession>
<evidence type="ECO:0000256" key="10">
    <source>
        <dbReference type="SAM" id="SignalP"/>
    </source>
</evidence>
<feature type="binding site" evidence="8">
    <location>
        <position position="303"/>
    </location>
    <ligand>
        <name>Mg(2+)</name>
        <dbReference type="ChEBI" id="CHEBI:18420"/>
    </ligand>
</feature>
<keyword evidence="3 8" id="KW-0479">Metal-binding</keyword>
<evidence type="ECO:0000256" key="7">
    <source>
        <dbReference type="PIRSR" id="PIRSR601952-1"/>
    </source>
</evidence>
<dbReference type="KEGG" id="dalk:DSCA_24810"/>
<feature type="binding site" evidence="8">
    <location>
        <position position="153"/>
    </location>
    <ligand>
        <name>Mg(2+)</name>
        <dbReference type="ChEBI" id="CHEBI:18420"/>
    </ligand>
</feature>
<dbReference type="PROSITE" id="PS51257">
    <property type="entry name" value="PROKAR_LIPOPROTEIN"/>
    <property type="match status" value="1"/>
</dbReference>
<gene>
    <name evidence="11" type="ORF">DSCA_24810</name>
</gene>
<comment type="cofactor">
    <cofactor evidence="8">
        <name>Zn(2+)</name>
        <dbReference type="ChEBI" id="CHEBI:29105"/>
    </cofactor>
    <text evidence="8">Binds 2 Zn(2+) ions.</text>
</comment>
<comment type="cofactor">
    <cofactor evidence="8">
        <name>Mg(2+)</name>
        <dbReference type="ChEBI" id="CHEBI:18420"/>
    </cofactor>
    <text evidence="8">Binds 1 Mg(2+) ion.</text>
</comment>
<sequence>MKKKMVRFVVLSLVTVMVAAGCSGTLGRGIAPDAAPTKNVIMIIGDGMGPEQVGLLLSYARQAPRTVIKNRKTAFDRLMDDGGVMGLSMTYPSGVLVTDSAASGTQLATGQFAGSEMIGADKDGNPVETILEKTIQTGKSTGLVSDTRLTHATPAAFAAHQPHRSLENEIAVDMLNAGPDVMLSGGLRYWIPKSANDKDSAVRKELEQMTQGSVKIKSKRKDERNLLKEAREKGYDLAFNRSQMEAAQGKVLGLFAYSAMPDGIKVTHSLNSPERTIPTLKEMSAKALELLSKNDKGFFLMIEAGMIDWAAHYNDTGLMLHEMMRLNETVDYVLDWAENRDDTLVIVTADHTTGGFGISYNASDLPQGMTLPGSLFQGREFKPGYNFGNPEVLDKIYSQQLSYGDIFYGKFDSLPKEQQTPAMLAEIVNAYTEFEISEDQAARVLATEENPFFVDGHSYLGTNVVPKMGPTGSFFVYQTDDNRQNLLAREVAADQMVVWNSGTHTATPVLVFAKGAPEAMAPFGDVLHHTQLSRYAIEAITNR</sequence>
<feature type="binding site" evidence="8">
    <location>
        <position position="312"/>
    </location>
    <ligand>
        <name>Zn(2+)</name>
        <dbReference type="ChEBI" id="CHEBI:29105"/>
        <label>2</label>
    </ligand>
</feature>
<evidence type="ECO:0000256" key="5">
    <source>
        <dbReference type="ARBA" id="ARBA00022833"/>
    </source>
</evidence>
<feature type="active site" description="Phosphoserine intermediate" evidence="7">
    <location>
        <position position="100"/>
    </location>
</feature>
<dbReference type="PRINTS" id="PR00113">
    <property type="entry name" value="ALKPHPHTASE"/>
</dbReference>
<evidence type="ECO:0000256" key="4">
    <source>
        <dbReference type="ARBA" id="ARBA00022801"/>
    </source>
</evidence>
<feature type="binding site" evidence="8">
    <location>
        <position position="350"/>
    </location>
    <ligand>
        <name>Zn(2+)</name>
        <dbReference type="ChEBI" id="CHEBI:29105"/>
        <label>2</label>
    </ligand>
</feature>
<dbReference type="CDD" id="cd16012">
    <property type="entry name" value="ALP"/>
    <property type="match status" value="1"/>
</dbReference>
<dbReference type="Gene3D" id="3.40.720.10">
    <property type="entry name" value="Alkaline Phosphatase, subunit A"/>
    <property type="match status" value="1"/>
</dbReference>
<evidence type="ECO:0000313" key="11">
    <source>
        <dbReference type="EMBL" id="BBO68551.1"/>
    </source>
</evidence>
<feature type="binding site" evidence="8">
    <location>
        <position position="308"/>
    </location>
    <ligand>
        <name>Zn(2+)</name>
        <dbReference type="ChEBI" id="CHEBI:29105"/>
        <label>2</label>
    </ligand>
</feature>
<dbReference type="PROSITE" id="PS00123">
    <property type="entry name" value="ALKALINE_PHOSPHATASE"/>
    <property type="match status" value="1"/>
</dbReference>
<keyword evidence="6 8" id="KW-0460">Magnesium</keyword>
<comment type="similarity">
    <text evidence="1 9">Belongs to the alkaline phosphatase family.</text>
</comment>
<dbReference type="InterPro" id="IPR018299">
    <property type="entry name" value="Alkaline_phosphatase_AS"/>
</dbReference>
<dbReference type="PANTHER" id="PTHR11596:SF5">
    <property type="entry name" value="ALKALINE PHOSPHATASE"/>
    <property type="match status" value="1"/>
</dbReference>
<name>A0A5K7YNR1_9BACT</name>
<dbReference type="InterPro" id="IPR042085">
    <property type="entry name" value="Ap_crown"/>
</dbReference>
<proteinExistence type="inferred from homology"/>
<dbReference type="Gene3D" id="1.10.1200.140">
    <property type="entry name" value="Alkaline phosphatase, crown domain"/>
    <property type="match status" value="1"/>
</dbReference>
<evidence type="ECO:0000256" key="6">
    <source>
        <dbReference type="ARBA" id="ARBA00022842"/>
    </source>
</evidence>
<dbReference type="RefSeq" id="WP_197904781.1">
    <property type="nucleotide sequence ID" value="NZ_AP021874.1"/>
</dbReference>
<feature type="chain" id="PRO_5024281097" evidence="10">
    <location>
        <begin position="20"/>
        <end position="543"/>
    </location>
</feature>
<reference evidence="11 12" key="1">
    <citation type="submission" date="2019-11" db="EMBL/GenBank/DDBJ databases">
        <title>Comparative genomics of hydrocarbon-degrading Desulfosarcina strains.</title>
        <authorList>
            <person name="Watanabe M."/>
            <person name="Kojima H."/>
            <person name="Fukui M."/>
        </authorList>
    </citation>
    <scope>NUCLEOTIDE SEQUENCE [LARGE SCALE GENOMIC DNA]</scope>
    <source>
        <strain evidence="11 12">PL12</strain>
    </source>
</reference>
<keyword evidence="5 8" id="KW-0862">Zinc</keyword>
<feature type="binding site" evidence="8">
    <location>
        <position position="46"/>
    </location>
    <ligand>
        <name>Mg(2+)</name>
        <dbReference type="ChEBI" id="CHEBI:18420"/>
    </ligand>
</feature>
<evidence type="ECO:0000313" key="12">
    <source>
        <dbReference type="Proteomes" id="UP000427906"/>
    </source>
</evidence>
<dbReference type="SUPFAM" id="SSF53649">
    <property type="entry name" value="Alkaline phosphatase-like"/>
    <property type="match status" value="1"/>
</dbReference>
<dbReference type="Proteomes" id="UP000427906">
    <property type="component" value="Chromosome"/>
</dbReference>
<feature type="binding site" evidence="8">
    <location>
        <position position="46"/>
    </location>
    <ligand>
        <name>Zn(2+)</name>
        <dbReference type="ChEBI" id="CHEBI:29105"/>
        <label>2</label>
    </ligand>
</feature>
<dbReference type="InterPro" id="IPR001952">
    <property type="entry name" value="Alkaline_phosphatase"/>
</dbReference>
<keyword evidence="10" id="KW-0732">Signal</keyword>
<feature type="signal peptide" evidence="10">
    <location>
        <begin position="1"/>
        <end position="19"/>
    </location>
</feature>
<keyword evidence="4" id="KW-0378">Hydrolase</keyword>
<dbReference type="GO" id="GO:0046872">
    <property type="term" value="F:metal ion binding"/>
    <property type="evidence" value="ECO:0007669"/>
    <property type="project" value="UniProtKB-KW"/>
</dbReference>
<dbReference type="AlphaFoldDB" id="A0A5K7YNR1"/>
<evidence type="ECO:0000256" key="3">
    <source>
        <dbReference type="ARBA" id="ARBA00022723"/>
    </source>
</evidence>
<feature type="binding site" evidence="8">
    <location>
        <position position="151"/>
    </location>
    <ligand>
        <name>Mg(2+)</name>
        <dbReference type="ChEBI" id="CHEBI:18420"/>
    </ligand>
</feature>
<evidence type="ECO:0000256" key="8">
    <source>
        <dbReference type="PIRSR" id="PIRSR601952-2"/>
    </source>
</evidence>
<dbReference type="EMBL" id="AP021874">
    <property type="protein sequence ID" value="BBO68551.1"/>
    <property type="molecule type" value="Genomic_DNA"/>
</dbReference>
<protein>
    <submittedName>
        <fullName evidence="11">Alkaline phosphatase</fullName>
    </submittedName>
</protein>
<feature type="binding site" evidence="8">
    <location>
        <position position="351"/>
    </location>
    <ligand>
        <name>Zn(2+)</name>
        <dbReference type="ChEBI" id="CHEBI:29105"/>
        <label>2</label>
    </ligand>
</feature>
<dbReference type="InterPro" id="IPR017850">
    <property type="entry name" value="Alkaline_phosphatase_core_sf"/>
</dbReference>
<evidence type="ECO:0000256" key="1">
    <source>
        <dbReference type="ARBA" id="ARBA00005984"/>
    </source>
</evidence>
<evidence type="ECO:0000256" key="9">
    <source>
        <dbReference type="RuleBase" id="RU003946"/>
    </source>
</evidence>
<dbReference type="GO" id="GO:0004035">
    <property type="term" value="F:alkaline phosphatase activity"/>
    <property type="evidence" value="ECO:0007669"/>
    <property type="project" value="TreeGrafter"/>
</dbReference>
<dbReference type="Pfam" id="PF00245">
    <property type="entry name" value="Alk_phosphatase"/>
    <property type="match status" value="1"/>
</dbReference>
<keyword evidence="2" id="KW-0597">Phosphoprotein</keyword>
<evidence type="ECO:0000256" key="2">
    <source>
        <dbReference type="ARBA" id="ARBA00022553"/>
    </source>
</evidence>
<organism evidence="11 12">
    <name type="scientific">Desulfosarcina alkanivorans</name>
    <dbReference type="NCBI Taxonomy" id="571177"/>
    <lineage>
        <taxon>Bacteria</taxon>
        <taxon>Pseudomonadati</taxon>
        <taxon>Thermodesulfobacteriota</taxon>
        <taxon>Desulfobacteria</taxon>
        <taxon>Desulfobacterales</taxon>
        <taxon>Desulfosarcinaceae</taxon>
        <taxon>Desulfosarcina</taxon>
    </lineage>
</organism>
<dbReference type="PANTHER" id="PTHR11596">
    <property type="entry name" value="ALKALINE PHOSPHATASE"/>
    <property type="match status" value="1"/>
</dbReference>